<evidence type="ECO:0000259" key="5">
    <source>
        <dbReference type="PROSITE" id="PS50011"/>
    </source>
</evidence>
<protein>
    <submittedName>
        <fullName evidence="6">CAMK/CAMKL/GIN4 protein kinase</fullName>
    </submittedName>
</protein>
<dbReference type="GO" id="GO:0004674">
    <property type="term" value="F:protein serine/threonine kinase activity"/>
    <property type="evidence" value="ECO:0007669"/>
    <property type="project" value="TreeGrafter"/>
</dbReference>
<dbReference type="PROSITE" id="PS00107">
    <property type="entry name" value="PROTEIN_KINASE_ATP"/>
    <property type="match status" value="1"/>
</dbReference>
<dbReference type="GO" id="GO:0035556">
    <property type="term" value="P:intracellular signal transduction"/>
    <property type="evidence" value="ECO:0007669"/>
    <property type="project" value="TreeGrafter"/>
</dbReference>
<feature type="region of interest" description="Disordered" evidence="4">
    <location>
        <begin position="946"/>
        <end position="990"/>
    </location>
</feature>
<dbReference type="SMART" id="SM00220">
    <property type="entry name" value="S_TKc"/>
    <property type="match status" value="1"/>
</dbReference>
<feature type="region of interest" description="Disordered" evidence="4">
    <location>
        <begin position="436"/>
        <end position="591"/>
    </location>
</feature>
<feature type="compositionally biased region" description="Low complexity" evidence="4">
    <location>
        <begin position="506"/>
        <end position="526"/>
    </location>
</feature>
<comment type="caution">
    <text evidence="6">The sequence shown here is derived from an EMBL/GenBank/DDBJ whole genome shotgun (WGS) entry which is preliminary data.</text>
</comment>
<evidence type="ECO:0000256" key="3">
    <source>
        <dbReference type="PROSITE-ProRule" id="PRU10141"/>
    </source>
</evidence>
<feature type="compositionally biased region" description="Basic and acidic residues" evidence="4">
    <location>
        <begin position="722"/>
        <end position="731"/>
    </location>
</feature>
<dbReference type="GO" id="GO:0005737">
    <property type="term" value="C:cytoplasm"/>
    <property type="evidence" value="ECO:0007669"/>
    <property type="project" value="TreeGrafter"/>
</dbReference>
<dbReference type="SUPFAM" id="SSF56112">
    <property type="entry name" value="Protein kinase-like (PK-like)"/>
    <property type="match status" value="1"/>
</dbReference>
<feature type="compositionally biased region" description="Polar residues" evidence="4">
    <location>
        <begin position="493"/>
        <end position="502"/>
    </location>
</feature>
<dbReference type="PROSITE" id="PS00108">
    <property type="entry name" value="PROTEIN_KINASE_ST"/>
    <property type="match status" value="1"/>
</dbReference>
<evidence type="ECO:0000256" key="4">
    <source>
        <dbReference type="SAM" id="MobiDB-lite"/>
    </source>
</evidence>
<feature type="compositionally biased region" description="Low complexity" evidence="4">
    <location>
        <begin position="576"/>
        <end position="588"/>
    </location>
</feature>
<dbReference type="EMBL" id="JARJCN010000006">
    <property type="protein sequence ID" value="KAJ7100259.1"/>
    <property type="molecule type" value="Genomic_DNA"/>
</dbReference>
<dbReference type="PANTHER" id="PTHR24346">
    <property type="entry name" value="MAP/MICROTUBULE AFFINITY-REGULATING KINASE"/>
    <property type="match status" value="1"/>
</dbReference>
<feature type="region of interest" description="Disordered" evidence="4">
    <location>
        <begin position="698"/>
        <end position="731"/>
    </location>
</feature>
<dbReference type="Pfam" id="PF00069">
    <property type="entry name" value="Pkinase"/>
    <property type="match status" value="1"/>
</dbReference>
<feature type="compositionally biased region" description="Pro residues" evidence="4">
    <location>
        <begin position="967"/>
        <end position="978"/>
    </location>
</feature>
<proteinExistence type="predicted"/>
<evidence type="ECO:0000313" key="6">
    <source>
        <dbReference type="EMBL" id="KAJ7100259.1"/>
    </source>
</evidence>
<name>A0AAD6UL26_9AGAR</name>
<feature type="domain" description="Protein kinase" evidence="5">
    <location>
        <begin position="49"/>
        <end position="315"/>
    </location>
</feature>
<feature type="compositionally biased region" description="Low complexity" evidence="4">
    <location>
        <begin position="979"/>
        <end position="990"/>
    </location>
</feature>
<feature type="binding site" evidence="3">
    <location>
        <position position="78"/>
    </location>
    <ligand>
        <name>ATP</name>
        <dbReference type="ChEBI" id="CHEBI:30616"/>
    </ligand>
</feature>
<evidence type="ECO:0000256" key="1">
    <source>
        <dbReference type="ARBA" id="ARBA00022741"/>
    </source>
</evidence>
<keyword evidence="6" id="KW-0418">Kinase</keyword>
<evidence type="ECO:0000313" key="7">
    <source>
        <dbReference type="Proteomes" id="UP001222325"/>
    </source>
</evidence>
<keyword evidence="6" id="KW-0808">Transferase</keyword>
<dbReference type="InterPro" id="IPR017441">
    <property type="entry name" value="Protein_kinase_ATP_BS"/>
</dbReference>
<gene>
    <name evidence="6" type="ORF">B0H15DRAFT_819500</name>
</gene>
<dbReference type="FunFam" id="1.10.510.10:FF:000571">
    <property type="entry name" value="Maternal embryonic leucine zipper kinase"/>
    <property type="match status" value="1"/>
</dbReference>
<dbReference type="PANTHER" id="PTHR24346:SF110">
    <property type="entry name" value="NON-SPECIFIC SERINE_THREONINE PROTEIN KINASE"/>
    <property type="match status" value="1"/>
</dbReference>
<evidence type="ECO:0000256" key="2">
    <source>
        <dbReference type="ARBA" id="ARBA00022840"/>
    </source>
</evidence>
<dbReference type="InterPro" id="IPR008271">
    <property type="entry name" value="Ser/Thr_kinase_AS"/>
</dbReference>
<dbReference type="Gene3D" id="1.10.510.10">
    <property type="entry name" value="Transferase(Phosphotransferase) domain 1"/>
    <property type="match status" value="1"/>
</dbReference>
<organism evidence="6 7">
    <name type="scientific">Mycena belliarum</name>
    <dbReference type="NCBI Taxonomy" id="1033014"/>
    <lineage>
        <taxon>Eukaryota</taxon>
        <taxon>Fungi</taxon>
        <taxon>Dikarya</taxon>
        <taxon>Basidiomycota</taxon>
        <taxon>Agaricomycotina</taxon>
        <taxon>Agaricomycetes</taxon>
        <taxon>Agaricomycetidae</taxon>
        <taxon>Agaricales</taxon>
        <taxon>Marasmiineae</taxon>
        <taxon>Mycenaceae</taxon>
        <taxon>Mycena</taxon>
    </lineage>
</organism>
<accession>A0AAD6UL26</accession>
<reference evidence="6" key="1">
    <citation type="submission" date="2023-03" db="EMBL/GenBank/DDBJ databases">
        <title>Massive genome expansion in bonnet fungi (Mycena s.s.) driven by repeated elements and novel gene families across ecological guilds.</title>
        <authorList>
            <consortium name="Lawrence Berkeley National Laboratory"/>
            <person name="Harder C.B."/>
            <person name="Miyauchi S."/>
            <person name="Viragh M."/>
            <person name="Kuo A."/>
            <person name="Thoen E."/>
            <person name="Andreopoulos B."/>
            <person name="Lu D."/>
            <person name="Skrede I."/>
            <person name="Drula E."/>
            <person name="Henrissat B."/>
            <person name="Morin E."/>
            <person name="Kohler A."/>
            <person name="Barry K."/>
            <person name="LaButti K."/>
            <person name="Morin E."/>
            <person name="Salamov A."/>
            <person name="Lipzen A."/>
            <person name="Mereny Z."/>
            <person name="Hegedus B."/>
            <person name="Baldrian P."/>
            <person name="Stursova M."/>
            <person name="Weitz H."/>
            <person name="Taylor A."/>
            <person name="Grigoriev I.V."/>
            <person name="Nagy L.G."/>
            <person name="Martin F."/>
            <person name="Kauserud H."/>
        </authorList>
    </citation>
    <scope>NUCLEOTIDE SEQUENCE</scope>
    <source>
        <strain evidence="6">CBHHK173m</strain>
    </source>
</reference>
<dbReference type="Proteomes" id="UP001222325">
    <property type="component" value="Unassembled WGS sequence"/>
</dbReference>
<dbReference type="CDD" id="cd22541">
    <property type="entry name" value="SP5_N"/>
    <property type="match status" value="1"/>
</dbReference>
<dbReference type="AlphaFoldDB" id="A0AAD6UL26"/>
<dbReference type="InterPro" id="IPR011009">
    <property type="entry name" value="Kinase-like_dom_sf"/>
</dbReference>
<dbReference type="GO" id="GO:0005524">
    <property type="term" value="F:ATP binding"/>
    <property type="evidence" value="ECO:0007669"/>
    <property type="project" value="UniProtKB-UniRule"/>
</dbReference>
<keyword evidence="2 3" id="KW-0067">ATP-binding</keyword>
<sequence>MAYVSSSPPRAPPIQYTAPMGTRWAKETAAAGGVGAFDLPTDPKFIGPWILGECVGKGASGRVKIAKHRVTGELAAVKILPLAPLVNSRASLATQQAKTDKQRLGIDREITMMKLMNHPNIMRIYDVYEGSKELFLVLEYVEGGELFDFLVNRGRLPAAEALAYFKQIIYGLNYAHTFAIIHRDLKPENILIASLSPPLIKIADWGMAAFAPPSLQLETSCGSPHYASPEIVNGEKYEGNATDIWSCGVILYALLTGRLPFDDKNVKVLLSKVKCGKYEMPNWIDPLAMDLLSRMLVVDVSRRITIPEILSHPWLLSTSKFMDGSRPVPNPPLPPSPSTLARPLDHPSLIDPELFSSLRIIWGRHADPQGESIKRDLCSPAGRGLHAKAFYFLLRCYRDESVRARDGSASNSSTVIGIESMRFDIGWQLDLNGSPVSTRHEMNHQQFSPVHSRATPSPFPQISGLAPPLMSRTPTSRERPASPAGPRAHSWKHQQPTQQHSPNIVAPHPRSGSSGRPASSLNSRGGPRPPPPRRGYTYSFGEVEPSTREVLTRLTPSQPEAVPSTVASPPQFRRQASAPHPSHYASASILDPPPSSLVVAGTAACEPTINAPVAIPVKLPTPIVDMDLDLSLDLDLNLKLSSDEDLALSTEECDLTDNTEAENEELPLLTAPRTANVELQKTMDAVAERLNGLVKAQTSPVLPPAPAPLSHRRNTARAASRPAREDKENQRVSEGWSYLGFDECQGLGLGVDGVDAKMGTEMANVVFLSENTSDAKGKRDRERKGRHSTLPLRPKRSTISLLASPIAMSATANNSVTDSNATASRLTSPAAGEFKGWFSNLFSWKGSNSHHPSPGTGVIYSPDGLEKTRREVGLLFERLGIVVEGSGFSFTNIIDAEDDLTAGLALRCKVEEASSDGAPMTLKPVKFRIEFSAAPPAHVLSFAPPAHKHHSVPLSPNPTADFLSPNLAPPPFDAPPKNRPSVSRTASSSSAFPPGCFSAIVLVHEKGSASTFKNVWKKLKETYGSGVTAACPTLSPTMGATPFMEQPQRFAL</sequence>
<keyword evidence="1 3" id="KW-0547">Nucleotide-binding</keyword>
<dbReference type="InterPro" id="IPR000719">
    <property type="entry name" value="Prot_kinase_dom"/>
</dbReference>
<dbReference type="PROSITE" id="PS50011">
    <property type="entry name" value="PROTEIN_KINASE_DOM"/>
    <property type="match status" value="1"/>
</dbReference>
<keyword evidence="7" id="KW-1185">Reference proteome</keyword>